<sequence>MSDSKQKRNSFFFFSSKNSGPKSEPKVPNVKYVGKYPLMSSTKARSESAASEGSNSTTRPSNPPDVHQPQDHAVKDPVSVDADPHVERSNRRRPPPPELQFPGMWTNNTALESNINQGSKQNNEDRKRVPQSGHQRKKSDIDELMDHLDQFGHESQGDYESESLIGSSSSNDHFETPSLNLGGDNVEKEGQLHAKFGEETNSDQNFTSPDSKRSDDRLQEPHKSISYGETIEDDDRFSFANSQVESVTELQRLSFNSEPKTTSISSQKSQEVVEHGQYSSNEQRAVGENLTDSEESSSNYCYGDDQSFTDKPRRFRVVNEHRPNFTLNDGSSTNTDSESFILTPVLSSLPKQHTEAEQSHLTSTLPTIKSSSPSTSEGLEHQLSSSGSLPAQENDLSPRSGPESEFTIQDQFAEPQETARLQSPHRSGTDKSVKLVSGYVEELRLKYFPTSNSLQPPPNLPFVLKTKNSLEQPQNIKVKIRTSSKQIGIKHGKAKQKLLSLETAKEEEETDSAMNLHGKDLSVSTEVDHTQEFHDLLNKSTSGANLLYEGSQAFNGENENPYDAESDDLYLRNIPGDEAYDSDDVMAPLRDRGEHSGPLRFANVHEGGRNQVGRANGRVNRSDTVTSYYTRQNINRARSGTLDTNYVNTVHKGLDRTLRDQIGAENSSDDELSVQTSNPAYLQSTFNGGLRVTNQDPGSDEG</sequence>
<evidence type="ECO:0000313" key="3">
    <source>
        <dbReference type="Proteomes" id="UP000054304"/>
    </source>
</evidence>
<dbReference type="AlphaFoldDB" id="A0A0C7N9G6"/>
<feature type="compositionally biased region" description="Polar residues" evidence="1">
    <location>
        <begin position="359"/>
        <end position="397"/>
    </location>
</feature>
<name>A0A0C7N9G6_9SACH</name>
<proteinExistence type="predicted"/>
<gene>
    <name evidence="2" type="ORF">LALA0_S04e06216g</name>
</gene>
<feature type="region of interest" description="Disordered" evidence="1">
    <location>
        <begin position="252"/>
        <end position="306"/>
    </location>
</feature>
<dbReference type="OrthoDB" id="4067613at2759"/>
<feature type="compositionally biased region" description="Polar residues" evidence="1">
    <location>
        <begin position="39"/>
        <end position="60"/>
    </location>
</feature>
<dbReference type="HOGENOM" id="CLU_017547_0_0_1"/>
<feature type="compositionally biased region" description="Polar residues" evidence="1">
    <location>
        <begin position="105"/>
        <end position="121"/>
    </location>
</feature>
<feature type="compositionally biased region" description="Polar residues" evidence="1">
    <location>
        <begin position="252"/>
        <end position="270"/>
    </location>
</feature>
<feature type="compositionally biased region" description="Basic and acidic residues" evidence="1">
    <location>
        <begin position="210"/>
        <end position="223"/>
    </location>
</feature>
<evidence type="ECO:0000256" key="1">
    <source>
        <dbReference type="SAM" id="MobiDB-lite"/>
    </source>
</evidence>
<dbReference type="GeneID" id="34685479"/>
<reference evidence="2 3" key="1">
    <citation type="submission" date="2014-12" db="EMBL/GenBank/DDBJ databases">
        <authorList>
            <person name="Neuveglise Cecile"/>
        </authorList>
    </citation>
    <scope>NUCLEOTIDE SEQUENCE [LARGE SCALE GENOMIC DNA]</scope>
    <source>
        <strain evidence="2 3">CBS 12615</strain>
    </source>
</reference>
<dbReference type="EMBL" id="LN736363">
    <property type="protein sequence ID" value="CEP62033.1"/>
    <property type="molecule type" value="Genomic_DNA"/>
</dbReference>
<keyword evidence="3" id="KW-1185">Reference proteome</keyword>
<protein>
    <submittedName>
        <fullName evidence="2">LALA0S04e06216g1_1</fullName>
    </submittedName>
</protein>
<evidence type="ECO:0000313" key="2">
    <source>
        <dbReference type="EMBL" id="CEP62033.1"/>
    </source>
</evidence>
<organism evidence="2 3">
    <name type="scientific">Lachancea lanzarotensis</name>
    <dbReference type="NCBI Taxonomy" id="1245769"/>
    <lineage>
        <taxon>Eukaryota</taxon>
        <taxon>Fungi</taxon>
        <taxon>Dikarya</taxon>
        <taxon>Ascomycota</taxon>
        <taxon>Saccharomycotina</taxon>
        <taxon>Saccharomycetes</taxon>
        <taxon>Saccharomycetales</taxon>
        <taxon>Saccharomycetaceae</taxon>
        <taxon>Lachancea</taxon>
    </lineage>
</organism>
<dbReference type="Proteomes" id="UP000054304">
    <property type="component" value="Unassembled WGS sequence"/>
</dbReference>
<feature type="compositionally biased region" description="Low complexity" evidence="1">
    <location>
        <begin position="9"/>
        <end position="22"/>
    </location>
</feature>
<feature type="region of interest" description="Disordered" evidence="1">
    <location>
        <begin position="681"/>
        <end position="702"/>
    </location>
</feature>
<accession>A0A0C7N9G6</accession>
<feature type="compositionally biased region" description="Basic and acidic residues" evidence="1">
    <location>
        <begin position="185"/>
        <end position="198"/>
    </location>
</feature>
<feature type="compositionally biased region" description="Basic and acidic residues" evidence="1">
    <location>
        <begin position="138"/>
        <end position="156"/>
    </location>
</feature>
<feature type="region of interest" description="Disordered" evidence="1">
    <location>
        <begin position="1"/>
        <end position="235"/>
    </location>
</feature>
<feature type="region of interest" description="Disordered" evidence="1">
    <location>
        <begin position="351"/>
        <end position="405"/>
    </location>
</feature>
<dbReference type="RefSeq" id="XP_022628263.1">
    <property type="nucleotide sequence ID" value="XM_022772839.1"/>
</dbReference>